<reference evidence="2 3" key="1">
    <citation type="journal article" date="2007" name="Nature">
        <title>Light stimulates growth of proteorhodopsin-containing marine Flavobacteria.</title>
        <authorList>
            <person name="Gomez-Consarnau L."/>
            <person name="Gonzalez J.M."/>
            <person name="Coll-Llado M."/>
            <person name="Gourdon P."/>
            <person name="Pascher T."/>
            <person name="Neutze R."/>
            <person name="Pedros-Alio C."/>
            <person name="Pinhassi J."/>
        </authorList>
    </citation>
    <scope>NUCLEOTIDE SEQUENCE [LARGE SCALE GENOMIC DNA]</scope>
    <source>
        <strain evidence="2 3">MED217</strain>
    </source>
</reference>
<dbReference type="EMBL" id="AANC01000004">
    <property type="protein sequence ID" value="EAQ49580.1"/>
    <property type="molecule type" value="Genomic_DNA"/>
</dbReference>
<gene>
    <name evidence="2" type="ORF">MED217_12014</name>
</gene>
<dbReference type="OrthoDB" id="1524221at2"/>
<evidence type="ECO:0000313" key="2">
    <source>
        <dbReference type="EMBL" id="EAQ49580.1"/>
    </source>
</evidence>
<dbReference type="RefSeq" id="WP_009780769.1">
    <property type="nucleotide sequence ID" value="NZ_CH672395.1"/>
</dbReference>
<dbReference type="HOGENOM" id="CLU_658548_0_0_10"/>
<accession>A3XLJ0</accession>
<dbReference type="STRING" id="398720.MED217_12014"/>
<protein>
    <recommendedName>
        <fullName evidence="4">DUF4412 domain-containing protein</fullName>
    </recommendedName>
</protein>
<keyword evidence="1" id="KW-0732">Signal</keyword>
<dbReference type="Proteomes" id="UP000001601">
    <property type="component" value="Unassembled WGS sequence"/>
</dbReference>
<feature type="chain" id="PRO_5002663703" description="DUF4412 domain-containing protein" evidence="1">
    <location>
        <begin position="23"/>
        <end position="417"/>
    </location>
</feature>
<name>A3XLJ0_LEEBM</name>
<evidence type="ECO:0008006" key="4">
    <source>
        <dbReference type="Google" id="ProtNLM"/>
    </source>
</evidence>
<evidence type="ECO:0000313" key="3">
    <source>
        <dbReference type="Proteomes" id="UP000001601"/>
    </source>
</evidence>
<dbReference type="AlphaFoldDB" id="A3XLJ0"/>
<comment type="caution">
    <text evidence="2">The sequence shown here is derived from an EMBL/GenBank/DDBJ whole genome shotgun (WGS) entry which is preliminary data.</text>
</comment>
<evidence type="ECO:0000256" key="1">
    <source>
        <dbReference type="SAM" id="SignalP"/>
    </source>
</evidence>
<proteinExistence type="predicted"/>
<keyword evidence="3" id="KW-1185">Reference proteome</keyword>
<feature type="signal peptide" evidence="1">
    <location>
        <begin position="1"/>
        <end position="22"/>
    </location>
</feature>
<sequence length="417" mass="46248">MNKTTPVIIATICALFSLPAEAQFLKKLTKKLEDKVLNKVDETLEKQPKETTETTETYQNATVPKFASNIKGEMIVQDEALVFEGLDWRLQLNKIDLSNLGAAVKKYEGDRLTPPVDAYPAGYAMLSSLTEDGYLLPDAAQNTMVHIYKLNKDTLNFAFRGVWHFIDPDKQDQPLSKEVFVLTKNIIDKRREASAAKPSASGSSTNTSTAAYPFTPEQEENISAMNGNYFFDQSMTVAIKSEGVDPVFSTYYFSSDIPGIFCNTIESGAQEGTMKTLFTPEGYTVLMDMGAMKIKKSVSQKQIDRMAGGLNLKETDQNTQAERTGRTKKILDYTAEEYKILSEGKPIYFWTTEEEIPVQASFIPLFGQNPRLPFSGAVLEINAEGISITTTAFDPAANLSVDTSKYKAMGMNPFGNK</sequence>
<organism evidence="2 3">
    <name type="scientific">Leeuwenhoekiella blandensis (strain CECT 7118 / CCUG 51940 / KCTC 22103 / MED217)</name>
    <name type="common">Flavobacterium sp. (strain MED217)</name>
    <dbReference type="NCBI Taxonomy" id="398720"/>
    <lineage>
        <taxon>Bacteria</taxon>
        <taxon>Pseudomonadati</taxon>
        <taxon>Bacteroidota</taxon>
        <taxon>Flavobacteriia</taxon>
        <taxon>Flavobacteriales</taxon>
        <taxon>Flavobacteriaceae</taxon>
        <taxon>Leeuwenhoekiella</taxon>
    </lineage>
</organism>